<dbReference type="PANTHER" id="PTHR47515">
    <property type="entry name" value="LOW CALCIUM RESPONSE LOCUS PROTEIN T"/>
    <property type="match status" value="1"/>
</dbReference>
<dbReference type="PANTHER" id="PTHR47515:SF2">
    <property type="entry name" value="INTEGRASE CORE DOMAIN PROTEIN"/>
    <property type="match status" value="1"/>
</dbReference>
<dbReference type="GO" id="GO:0015074">
    <property type="term" value="P:DNA integration"/>
    <property type="evidence" value="ECO:0007669"/>
    <property type="project" value="InterPro"/>
</dbReference>
<reference evidence="2 3" key="1">
    <citation type="submission" date="2020-02" db="EMBL/GenBank/DDBJ databases">
        <title>Out from the shadows clarifying the taxonomy of the family Cryomorphaceae and related taxa by utilizing the GTDB taxonomic framework.</title>
        <authorList>
            <person name="Bowman J.P."/>
        </authorList>
    </citation>
    <scope>NUCLEOTIDE SEQUENCE [LARGE SCALE GENOMIC DNA]</scope>
    <source>
        <strain evidence="2 3">QSSC 1-22</strain>
    </source>
</reference>
<protein>
    <submittedName>
        <fullName evidence="2">Transposase</fullName>
    </submittedName>
</protein>
<dbReference type="Pfam" id="PF13276">
    <property type="entry name" value="HTH_21"/>
    <property type="match status" value="1"/>
</dbReference>
<name>A0A7K3WPA7_9FLAO</name>
<gene>
    <name evidence="2" type="ORF">G3O08_07510</name>
</gene>
<evidence type="ECO:0000313" key="2">
    <source>
        <dbReference type="EMBL" id="NEN23344.1"/>
    </source>
</evidence>
<sequence>MAEQSRKGIIPSGHTCKTDGSRVENTVVVAEIKALLAQEFVDYGYLKVTYYLQDELGYQINHKKVYRLMKDARLLNVVRPKPKNKKQWVKELVPKPTAAFTYWEFDIKFIYIHHLGRYAPMLSVVHVYSRYLIGWMMQWSIKKEDVVGFFDALLQDYKMPNEIYVRCDNGSQFESGIVRAYFQSKGINQEFTKPATPEQNAHIESYHSIIARAVCRRFEFESLANATEVFSRWELFYNKERIHSGIGTLVLY</sequence>
<proteinExistence type="predicted"/>
<dbReference type="InterPro" id="IPR001584">
    <property type="entry name" value="Integrase_cat-core"/>
</dbReference>
<dbReference type="SUPFAM" id="SSF53098">
    <property type="entry name" value="Ribonuclease H-like"/>
    <property type="match status" value="1"/>
</dbReference>
<comment type="caution">
    <text evidence="2">The sequence shown here is derived from an EMBL/GenBank/DDBJ whole genome shotgun (WGS) entry which is preliminary data.</text>
</comment>
<dbReference type="Gene3D" id="3.30.420.10">
    <property type="entry name" value="Ribonuclease H-like superfamily/Ribonuclease H"/>
    <property type="match status" value="1"/>
</dbReference>
<dbReference type="Proteomes" id="UP000486602">
    <property type="component" value="Unassembled WGS sequence"/>
</dbReference>
<dbReference type="InterPro" id="IPR012337">
    <property type="entry name" value="RNaseH-like_sf"/>
</dbReference>
<evidence type="ECO:0000259" key="1">
    <source>
        <dbReference type="PROSITE" id="PS50994"/>
    </source>
</evidence>
<dbReference type="PROSITE" id="PS50994">
    <property type="entry name" value="INTEGRASE"/>
    <property type="match status" value="1"/>
</dbReference>
<dbReference type="InterPro" id="IPR036397">
    <property type="entry name" value="RNaseH_sf"/>
</dbReference>
<dbReference type="EMBL" id="JAAGVY010000010">
    <property type="protein sequence ID" value="NEN23344.1"/>
    <property type="molecule type" value="Genomic_DNA"/>
</dbReference>
<feature type="domain" description="Integrase catalytic" evidence="1">
    <location>
        <begin position="92"/>
        <end position="252"/>
    </location>
</feature>
<organism evidence="2 3">
    <name type="scientific">Cryomorpha ignava</name>
    <dbReference type="NCBI Taxonomy" id="101383"/>
    <lineage>
        <taxon>Bacteria</taxon>
        <taxon>Pseudomonadati</taxon>
        <taxon>Bacteroidota</taxon>
        <taxon>Flavobacteriia</taxon>
        <taxon>Flavobacteriales</taxon>
        <taxon>Cryomorphaceae</taxon>
        <taxon>Cryomorpha</taxon>
    </lineage>
</organism>
<keyword evidence="3" id="KW-1185">Reference proteome</keyword>
<evidence type="ECO:0000313" key="3">
    <source>
        <dbReference type="Proteomes" id="UP000486602"/>
    </source>
</evidence>
<accession>A0A7K3WPA7</accession>
<dbReference type="AlphaFoldDB" id="A0A7K3WPA7"/>
<dbReference type="InterPro" id="IPR025948">
    <property type="entry name" value="HTH-like_dom"/>
</dbReference>
<dbReference type="GO" id="GO:0003676">
    <property type="term" value="F:nucleic acid binding"/>
    <property type="evidence" value="ECO:0007669"/>
    <property type="project" value="InterPro"/>
</dbReference>
<dbReference type="RefSeq" id="WP_163284481.1">
    <property type="nucleotide sequence ID" value="NZ_JAAGVY010000010.1"/>
</dbReference>
<dbReference type="Pfam" id="PF00665">
    <property type="entry name" value="rve"/>
    <property type="match status" value="1"/>
</dbReference>